<sequence length="191" mass="20111">MGMSSSESATALKRTVIIAIFAAVAVVLSLVEAQIPLSGMGMVPGAKLGLANIMILTCIFFLRGRDAFLLVVLKTLLTAFILGTFSSLLFSLFGSLFSFVVMYLLMLIGGKQLSLIGISIAGGVAHNIGQLLAASMVFASLKIFYYLPMLLITGVVTGVAVGFAVRYLVTSLSKISLFEEFLDDPGDAAKG</sequence>
<keyword evidence="1" id="KW-0812">Transmembrane</keyword>
<evidence type="ECO:0000313" key="2">
    <source>
        <dbReference type="EMBL" id="NUU61762.1"/>
    </source>
</evidence>
<organism evidence="2 3">
    <name type="scientific">Paenibacillus agri</name>
    <dbReference type="NCBI Taxonomy" id="2744309"/>
    <lineage>
        <taxon>Bacteria</taxon>
        <taxon>Bacillati</taxon>
        <taxon>Bacillota</taxon>
        <taxon>Bacilli</taxon>
        <taxon>Bacillales</taxon>
        <taxon>Paenibacillaceae</taxon>
        <taxon>Paenibacillus</taxon>
    </lineage>
</organism>
<dbReference type="InterPro" id="IPR014535">
    <property type="entry name" value="Hpre_diP_synt_I"/>
</dbReference>
<dbReference type="RefSeq" id="WP_175372255.1">
    <property type="nucleotide sequence ID" value="NZ_JABWCS010000210.1"/>
</dbReference>
<feature type="transmembrane region" description="Helical" evidence="1">
    <location>
        <begin position="89"/>
        <end position="108"/>
    </location>
</feature>
<reference evidence="2" key="1">
    <citation type="submission" date="2020-06" db="EMBL/GenBank/DDBJ databases">
        <title>Paenibacillus sp. nov., isolated from soil.</title>
        <authorList>
            <person name="Seo Y.L."/>
        </authorList>
    </citation>
    <scope>NUCLEOTIDE SEQUENCE [LARGE SCALE GENOMIC DNA]</scope>
    <source>
        <strain evidence="2">JW14</strain>
    </source>
</reference>
<feature type="transmembrane region" description="Helical" evidence="1">
    <location>
        <begin position="43"/>
        <end position="62"/>
    </location>
</feature>
<dbReference type="Pfam" id="PF07456">
    <property type="entry name" value="Hpre_diP_synt_I"/>
    <property type="match status" value="1"/>
</dbReference>
<keyword evidence="3" id="KW-1185">Reference proteome</keyword>
<keyword evidence="1" id="KW-0472">Membrane</keyword>
<accession>A0A850ESJ8</accession>
<protein>
    <submittedName>
        <fullName evidence="2">Gx transporter family protein</fullName>
    </submittedName>
</protein>
<dbReference type="AlphaFoldDB" id="A0A850ESJ8"/>
<dbReference type="InterPro" id="IPR010898">
    <property type="entry name" value="Hpre_diP_synth_I"/>
</dbReference>
<proteinExistence type="predicted"/>
<feature type="transmembrane region" description="Helical" evidence="1">
    <location>
        <begin position="67"/>
        <end position="83"/>
    </location>
</feature>
<dbReference type="Proteomes" id="UP000564806">
    <property type="component" value="Unassembled WGS sequence"/>
</dbReference>
<evidence type="ECO:0000313" key="3">
    <source>
        <dbReference type="Proteomes" id="UP000564806"/>
    </source>
</evidence>
<dbReference type="PIRSF" id="PIRSF027391">
    <property type="entry name" value="Hpre_diP_synt_I"/>
    <property type="match status" value="1"/>
</dbReference>
<gene>
    <name evidence="2" type="ORF">HPT30_15565</name>
</gene>
<feature type="transmembrane region" description="Helical" evidence="1">
    <location>
        <begin position="145"/>
        <end position="169"/>
    </location>
</feature>
<name>A0A850ESJ8_9BACL</name>
<evidence type="ECO:0000256" key="1">
    <source>
        <dbReference type="SAM" id="Phobius"/>
    </source>
</evidence>
<dbReference type="EMBL" id="JABWCS010000210">
    <property type="protein sequence ID" value="NUU61762.1"/>
    <property type="molecule type" value="Genomic_DNA"/>
</dbReference>
<dbReference type="Gene3D" id="1.10.1760.20">
    <property type="match status" value="1"/>
</dbReference>
<keyword evidence="1" id="KW-1133">Transmembrane helix</keyword>
<feature type="transmembrane region" description="Helical" evidence="1">
    <location>
        <begin position="115"/>
        <end position="139"/>
    </location>
</feature>
<comment type="caution">
    <text evidence="2">The sequence shown here is derived from an EMBL/GenBank/DDBJ whole genome shotgun (WGS) entry which is preliminary data.</text>
</comment>